<dbReference type="AlphaFoldDB" id="A0A0B2UAI3"/>
<dbReference type="GO" id="GO:0019878">
    <property type="term" value="P:lysine biosynthetic process via aminoadipic acid"/>
    <property type="evidence" value="ECO:0007669"/>
    <property type="project" value="TreeGrafter"/>
</dbReference>
<dbReference type="Pfam" id="PF01648">
    <property type="entry name" value="ACPS"/>
    <property type="match status" value="1"/>
</dbReference>
<dbReference type="Gene3D" id="3.90.470.20">
    <property type="entry name" value="4'-phosphopantetheinyl transferase domain"/>
    <property type="match status" value="2"/>
</dbReference>
<dbReference type="GO" id="GO:0005829">
    <property type="term" value="C:cytosol"/>
    <property type="evidence" value="ECO:0007669"/>
    <property type="project" value="TreeGrafter"/>
</dbReference>
<dbReference type="PANTHER" id="PTHR12215:SF10">
    <property type="entry name" value="L-AMINOADIPATE-SEMIALDEHYDE DEHYDROGENASE-PHOSPHOPANTETHEINYL TRANSFERASE"/>
    <property type="match status" value="1"/>
</dbReference>
<evidence type="ECO:0000256" key="1">
    <source>
        <dbReference type="ARBA" id="ARBA00010990"/>
    </source>
</evidence>
<dbReference type="PANTHER" id="PTHR12215">
    <property type="entry name" value="PHOSPHOPANTETHEINE TRANSFERASE"/>
    <property type="match status" value="1"/>
</dbReference>
<name>A0A0B2UAI3_9GAMM</name>
<keyword evidence="2 5" id="KW-0808">Transferase</keyword>
<evidence type="ECO:0000259" key="4">
    <source>
        <dbReference type="Pfam" id="PF22624"/>
    </source>
</evidence>
<dbReference type="Proteomes" id="UP000031012">
    <property type="component" value="Unassembled WGS sequence"/>
</dbReference>
<gene>
    <name evidence="5" type="ORF">DH17_05380</name>
</gene>
<dbReference type="InterPro" id="IPR037143">
    <property type="entry name" value="4-PPantetheinyl_Trfase_dom_sf"/>
</dbReference>
<dbReference type="SUPFAM" id="SSF56214">
    <property type="entry name" value="4'-phosphopantetheinyl transferase"/>
    <property type="match status" value="2"/>
</dbReference>
<dbReference type="EMBL" id="JHQK01000017">
    <property type="protein sequence ID" value="KHN65960.1"/>
    <property type="molecule type" value="Genomic_DNA"/>
</dbReference>
<evidence type="ECO:0000313" key="5">
    <source>
        <dbReference type="EMBL" id="KHN65960.1"/>
    </source>
</evidence>
<evidence type="ECO:0000259" key="3">
    <source>
        <dbReference type="Pfam" id="PF01648"/>
    </source>
</evidence>
<dbReference type="Pfam" id="PF22624">
    <property type="entry name" value="AASDHPPT_N"/>
    <property type="match status" value="1"/>
</dbReference>
<dbReference type="GO" id="GO:0000287">
    <property type="term" value="F:magnesium ion binding"/>
    <property type="evidence" value="ECO:0007669"/>
    <property type="project" value="InterPro"/>
</dbReference>
<feature type="domain" description="4'-phosphopantetheinyl transferase" evidence="3">
    <location>
        <begin position="111"/>
        <end position="205"/>
    </location>
</feature>
<proteinExistence type="inferred from homology"/>
<dbReference type="InterPro" id="IPR055066">
    <property type="entry name" value="AASDHPPT_N"/>
</dbReference>
<dbReference type="InterPro" id="IPR050559">
    <property type="entry name" value="P-Pant_transferase_sf"/>
</dbReference>
<sequence>MSDSAQIQVYVCPVSRVPQDHLILSHYLGFLNEAEKLRYDQYHPKAARLFLVSRVLVKTVLTDKLGIAPYEVNLQLHPNGKPFVEGSKAVYFNLTHSGDVIILAVTEEGEIGVDIEQVDPEFDWMRVDSVLDLSEIEWIKGNELIDPFSVYQRFFQIWTLKEAYIKCTGEGMSRHLKMLNFHVLSERIQFLDSANNAQKTEEYYFESYIYDSNFIFSICLQQSRSLERFNLDCFQLLPFISRNRITPTPCKYNEIKSL</sequence>
<protein>
    <submittedName>
        <fullName evidence="5">Phosphopantetheine-protein transferase</fullName>
    </submittedName>
</protein>
<comment type="caution">
    <text evidence="5">The sequence shown here is derived from an EMBL/GenBank/DDBJ whole genome shotgun (WGS) entry which is preliminary data.</text>
</comment>
<reference evidence="5 6" key="1">
    <citation type="submission" date="2014-03" db="EMBL/GenBank/DDBJ databases">
        <title>Genome sequence of the diesel-degrader and plant-growth promoter Acinetobacter oleivorans PF-1 isolated from the roots of poplar tree.</title>
        <authorList>
            <person name="Gkorezis P."/>
            <person name="van Hamme J."/>
            <person name="Rineau F."/>
            <person name="Vangronsveld J."/>
            <person name="Francetti A."/>
        </authorList>
    </citation>
    <scope>NUCLEOTIDE SEQUENCE [LARGE SCALE GENOMIC DNA]</scope>
    <source>
        <strain evidence="5 6">PF1</strain>
    </source>
</reference>
<evidence type="ECO:0000256" key="2">
    <source>
        <dbReference type="ARBA" id="ARBA00022679"/>
    </source>
</evidence>
<dbReference type="GO" id="GO:0008897">
    <property type="term" value="F:holo-[acyl-carrier-protein] synthase activity"/>
    <property type="evidence" value="ECO:0007669"/>
    <property type="project" value="InterPro"/>
</dbReference>
<organism evidence="5 6">
    <name type="scientific">Acinetobacter oleivorans</name>
    <dbReference type="NCBI Taxonomy" id="1148157"/>
    <lineage>
        <taxon>Bacteria</taxon>
        <taxon>Pseudomonadati</taxon>
        <taxon>Pseudomonadota</taxon>
        <taxon>Gammaproteobacteria</taxon>
        <taxon>Moraxellales</taxon>
        <taxon>Moraxellaceae</taxon>
        <taxon>Acinetobacter</taxon>
    </lineage>
</organism>
<comment type="similarity">
    <text evidence="1">Belongs to the P-Pant transferase superfamily. Gsp/Sfp/HetI/AcpT family.</text>
</comment>
<feature type="domain" description="4'-phosphopantetheinyl transferase N-terminal" evidence="4">
    <location>
        <begin position="26"/>
        <end position="106"/>
    </location>
</feature>
<evidence type="ECO:0000313" key="6">
    <source>
        <dbReference type="Proteomes" id="UP000031012"/>
    </source>
</evidence>
<dbReference type="InterPro" id="IPR008278">
    <property type="entry name" value="4-PPantetheinyl_Trfase_dom"/>
</dbReference>
<accession>A0A0B2UAI3</accession>